<name>A0ABT6LKY7_9ACTN</name>
<reference evidence="1 2" key="1">
    <citation type="submission" date="2023-04" db="EMBL/GenBank/DDBJ databases">
        <title>Forest soil microbial communities from Buena Vista Peninsula, Colon Province, Panama.</title>
        <authorList>
            <person name="Bouskill N."/>
        </authorList>
    </citation>
    <scope>NUCLEOTIDE SEQUENCE [LARGE SCALE GENOMIC DNA]</scope>
    <source>
        <strain evidence="1 2">GGS1</strain>
    </source>
</reference>
<sequence length="177" mass="19849">MGSLEFISSLKWPITVLILAVGAYWTVKRNQGLKVELKQFLATRNVRAVVGGQELEFTHAEAAVALAAQPDEHLMRLEEESGVRTLATTSEVTRLRRGAIEGIMRDAAVWGWRVGRTGSERPPNPVIRWTEDGVPEIHTSPEQAEAETRGRDEEVFEKIFSQFKTQRPAWEGDPDTP</sequence>
<protein>
    <submittedName>
        <fullName evidence="1">Uncharacterized protein</fullName>
    </submittedName>
</protein>
<evidence type="ECO:0000313" key="2">
    <source>
        <dbReference type="Proteomes" id="UP001160499"/>
    </source>
</evidence>
<gene>
    <name evidence="1" type="ORF">M2283_004287</name>
</gene>
<proteinExistence type="predicted"/>
<dbReference type="Proteomes" id="UP001160499">
    <property type="component" value="Unassembled WGS sequence"/>
</dbReference>
<comment type="caution">
    <text evidence="1">The sequence shown here is derived from an EMBL/GenBank/DDBJ whole genome shotgun (WGS) entry which is preliminary data.</text>
</comment>
<accession>A0ABT6LKY7</accession>
<organism evidence="1 2">
    <name type="scientific">Streptomyces pseudovenezuelae</name>
    <dbReference type="NCBI Taxonomy" id="67350"/>
    <lineage>
        <taxon>Bacteria</taxon>
        <taxon>Bacillati</taxon>
        <taxon>Actinomycetota</taxon>
        <taxon>Actinomycetes</taxon>
        <taxon>Kitasatosporales</taxon>
        <taxon>Streptomycetaceae</taxon>
        <taxon>Streptomyces</taxon>
        <taxon>Streptomyces aurantiacus group</taxon>
    </lineage>
</organism>
<dbReference type="EMBL" id="JARXVH010000006">
    <property type="protein sequence ID" value="MDH6216969.1"/>
    <property type="molecule type" value="Genomic_DNA"/>
</dbReference>
<evidence type="ECO:0000313" key="1">
    <source>
        <dbReference type="EMBL" id="MDH6216969.1"/>
    </source>
</evidence>
<keyword evidence="2" id="KW-1185">Reference proteome</keyword>